<dbReference type="Pfam" id="PF05610">
    <property type="entry name" value="DUF779"/>
    <property type="match status" value="1"/>
</dbReference>
<proteinExistence type="predicted"/>
<dbReference type="EMBL" id="CP021886">
    <property type="protein sequence ID" value="AWI33818.1"/>
    <property type="molecule type" value="Genomic_DNA"/>
</dbReference>
<reference evidence="1 2" key="1">
    <citation type="submission" date="2017-06" db="EMBL/GenBank/DDBJ databases">
        <title>Complete genome of Helicobacter apodemus.</title>
        <authorList>
            <person name="Cho S."/>
        </authorList>
    </citation>
    <scope>NUCLEOTIDE SEQUENCE [LARGE SCALE GENOMIC DNA]</scope>
    <source>
        <strain evidence="2">SNUVETPUB-15-01</strain>
    </source>
</reference>
<name>A0A2U8FCT6_9HELI</name>
<sequence>MVKRVIATQKALELIKKLQEEYGKLLFHQSGGCCDGSVPLCYQKGDFKVGENDTLLGYIGEAPFYIHYTQYEYYKHTQLIINAKEGNGSEYSLEYGSGEMFVLELRLFSDEEIQALQTTS</sequence>
<gene>
    <name evidence="1" type="ORF">CDV25_02860</name>
</gene>
<dbReference type="OrthoDB" id="3725739at2"/>
<dbReference type="InterPro" id="IPR008497">
    <property type="entry name" value="DUF779"/>
</dbReference>
<dbReference type="Proteomes" id="UP000244890">
    <property type="component" value="Chromosome"/>
</dbReference>
<dbReference type="AlphaFoldDB" id="A0A2U8FCT6"/>
<protein>
    <submittedName>
        <fullName evidence="1">Acetaldehyde dehydrogenase</fullName>
    </submittedName>
</protein>
<dbReference type="PIRSF" id="PIRSF009151">
    <property type="entry name" value="DUF779"/>
    <property type="match status" value="1"/>
</dbReference>
<organism evidence="1 2">
    <name type="scientific">Helicobacter apodemus</name>
    <dbReference type="NCBI Taxonomy" id="135569"/>
    <lineage>
        <taxon>Bacteria</taxon>
        <taxon>Pseudomonadati</taxon>
        <taxon>Campylobacterota</taxon>
        <taxon>Epsilonproteobacteria</taxon>
        <taxon>Campylobacterales</taxon>
        <taxon>Helicobacteraceae</taxon>
        <taxon>Helicobacter</taxon>
    </lineage>
</organism>
<evidence type="ECO:0000313" key="2">
    <source>
        <dbReference type="Proteomes" id="UP000244890"/>
    </source>
</evidence>
<evidence type="ECO:0000313" key="1">
    <source>
        <dbReference type="EMBL" id="AWI33818.1"/>
    </source>
</evidence>
<dbReference type="KEGG" id="had:CDV25_02860"/>
<dbReference type="RefSeq" id="WP_108910689.1">
    <property type="nucleotide sequence ID" value="NZ_CP021886.1"/>
</dbReference>
<accession>A0A2U8FCT6</accession>